<feature type="domain" description="Lcl C-terminal" evidence="3">
    <location>
        <begin position="227"/>
        <end position="340"/>
    </location>
</feature>
<feature type="chain" id="PRO_5047137582" evidence="2">
    <location>
        <begin position="21"/>
        <end position="883"/>
    </location>
</feature>
<dbReference type="Gene3D" id="2.20.110.10">
    <property type="entry name" value="Histone H3 K4-specific methyltransferase SET7/9 N-terminal domain"/>
    <property type="match status" value="4"/>
</dbReference>
<dbReference type="Gene3D" id="3.90.930.1">
    <property type="match status" value="1"/>
</dbReference>
<comment type="caution">
    <text evidence="4">The sequence shown here is derived from an EMBL/GenBank/DDBJ whole genome shotgun (WGS) entry which is preliminary data.</text>
</comment>
<dbReference type="EMBL" id="JAQNDO010000001">
    <property type="protein sequence ID" value="MDC0744711.1"/>
    <property type="molecule type" value="Genomic_DNA"/>
</dbReference>
<evidence type="ECO:0000256" key="2">
    <source>
        <dbReference type="SAM" id="SignalP"/>
    </source>
</evidence>
<dbReference type="PROSITE" id="PS51257">
    <property type="entry name" value="PROKAR_LIPOPROTEIN"/>
    <property type="match status" value="1"/>
</dbReference>
<dbReference type="PANTHER" id="PTHR46820">
    <property type="entry name" value="HISTONE-LYSINE N-METHYLTRANSFERASE SETD7"/>
    <property type="match status" value="1"/>
</dbReference>
<evidence type="ECO:0000259" key="3">
    <source>
        <dbReference type="Pfam" id="PF07603"/>
    </source>
</evidence>
<dbReference type="RefSeq" id="WP_271921537.1">
    <property type="nucleotide sequence ID" value="NZ_JAQNDO010000001.1"/>
</dbReference>
<feature type="region of interest" description="Disordered" evidence="1">
    <location>
        <begin position="26"/>
        <end position="52"/>
    </location>
</feature>
<dbReference type="PANTHER" id="PTHR46820:SF1">
    <property type="entry name" value="HISTONE-LYSINE N-METHYLTRANSFERASE SETD7"/>
    <property type="match status" value="1"/>
</dbReference>
<reference evidence="4 5" key="1">
    <citation type="submission" date="2022-11" db="EMBL/GenBank/DDBJ databases">
        <title>Minimal conservation of predation-associated metabolite biosynthetic gene clusters underscores biosynthetic potential of Myxococcota including descriptions for ten novel species: Archangium lansinium sp. nov., Myxococcus landrumus sp. nov., Nannocystis bai.</title>
        <authorList>
            <person name="Ahearne A."/>
            <person name="Stevens C."/>
            <person name="Dowd S."/>
        </authorList>
    </citation>
    <scope>NUCLEOTIDE SEQUENCE [LARGE SCALE GENOMIC DNA]</scope>
    <source>
        <strain evidence="4 5">RJM3</strain>
    </source>
</reference>
<dbReference type="Proteomes" id="UP001221411">
    <property type="component" value="Unassembled WGS sequence"/>
</dbReference>
<sequence length="883" mass="97116">MKRAPFWFFALVAACGGAPASLSAPSGGSASAFPQATPGDLPAPSLLPRPTFDLPPAAGPSASLANVLRASHSIVVGTISDIHAFTRPCAVDLVLDVRPEMRLLGDRFQGNEQRPLLVSFPRAADEKGCERNPLGYRGAPALSRFVVGQRLVFFVGFRRVVERAPAPPASRWDAQGLHDPSLYGDDLLGVADVDEIPAIVRQRGPLVTDAQLAPLAGKPSFRVQGDVATDAATGLAWQRDVAKTELKIVAATRHCENLVLGGHDDWRLPRYFELVSIVDHGRGSPALDPSVFRGPPEGLLWAGTEDAGAPWVLDVADGNLQSTHYDEPSPYGKYNVRCVRSEEGPSLRAALPFARYRRAGGLVEDALQRLGFSAAIAAPMRWAEANTFCAAKVEAGHDDFRLPTVRELVSLSEANDCEVLWKDEPEGEDGLWTSTLNPADKSHAFQVRNLCSPQYWSEPTVGPPVLASEGEEHARFRALCVRDLPPIPKAGAQVQSRYPSGHIFAEGALRKGKRHGTWTYHHDQGPPWIRLEYRDGVLDGAFSVFYDSGERLAEGAFAGGAPAGTWTHFDTLGRRASVVAHERGERSGRSTTYTPEGAKIAREETWARGLRQGTVVDHDEETGTKTRVAHYKAGLREGAVETFHPNGARAMVGQYRGDKPDGTFTRFHPNGARAAVFSFRGGELDGPYESWHPDGKPHEKGTYQKGLRDGAWTALYPSGKRAAEGQFQRGTGTLREFYENGKPRYEQPLVEGLREGTTVFFREDGSKDHEVGFSRDTLDGIWREYDPSGRLTFDRHFEKGREHGPFVRFHANGQKNEEGTYAHGLQVGPYRRWDEEGRLSVEGVFQDGLHQGTWTDYVGGKPYMRSFYERGVEVRDPERVESR</sequence>
<dbReference type="Pfam" id="PF07661">
    <property type="entry name" value="MORN_2"/>
    <property type="match status" value="3"/>
</dbReference>
<proteinExistence type="predicted"/>
<evidence type="ECO:0000313" key="5">
    <source>
        <dbReference type="Proteomes" id="UP001221411"/>
    </source>
</evidence>
<organism evidence="4 5">
    <name type="scientific">Polyangium mundeleinium</name>
    <dbReference type="NCBI Taxonomy" id="2995306"/>
    <lineage>
        <taxon>Bacteria</taxon>
        <taxon>Pseudomonadati</taxon>
        <taxon>Myxococcota</taxon>
        <taxon>Polyangia</taxon>
        <taxon>Polyangiales</taxon>
        <taxon>Polyangiaceae</taxon>
        <taxon>Polyangium</taxon>
    </lineage>
</organism>
<dbReference type="SUPFAM" id="SSF82185">
    <property type="entry name" value="Histone H3 K4-specific methyltransferase SET7/9 N-terminal domain"/>
    <property type="match status" value="3"/>
</dbReference>
<dbReference type="InterPro" id="IPR011652">
    <property type="entry name" value="MORN_2"/>
</dbReference>
<feature type="signal peptide" evidence="2">
    <location>
        <begin position="1"/>
        <end position="20"/>
    </location>
</feature>
<dbReference type="Pfam" id="PF07603">
    <property type="entry name" value="Lcl_C"/>
    <property type="match status" value="1"/>
</dbReference>
<accession>A0ABT5ESH9</accession>
<protein>
    <submittedName>
        <fullName evidence="4">DUF1566 domain-containing protein</fullName>
    </submittedName>
</protein>
<dbReference type="InterPro" id="IPR011460">
    <property type="entry name" value="Lcl_C"/>
</dbReference>
<keyword evidence="2" id="KW-0732">Signal</keyword>
<gene>
    <name evidence="4" type="ORF">POL67_25495</name>
</gene>
<name>A0ABT5ESH9_9BACT</name>
<evidence type="ECO:0000313" key="4">
    <source>
        <dbReference type="EMBL" id="MDC0744711.1"/>
    </source>
</evidence>
<evidence type="ECO:0000256" key="1">
    <source>
        <dbReference type="SAM" id="MobiDB-lite"/>
    </source>
</evidence>
<keyword evidence="5" id="KW-1185">Reference proteome</keyword>